<dbReference type="GO" id="GO:0000981">
    <property type="term" value="F:DNA-binding transcription factor activity, RNA polymerase II-specific"/>
    <property type="evidence" value="ECO:0007669"/>
    <property type="project" value="InterPro"/>
</dbReference>
<dbReference type="FunFam" id="3.30.160.60:FF:002343">
    <property type="entry name" value="Zinc finger protein 33A"/>
    <property type="match status" value="1"/>
</dbReference>
<evidence type="ECO:0000256" key="2">
    <source>
        <dbReference type="ARBA" id="ARBA00022771"/>
    </source>
</evidence>
<dbReference type="CDD" id="cd00067">
    <property type="entry name" value="GAL4"/>
    <property type="match status" value="1"/>
</dbReference>
<evidence type="ECO:0000256" key="7">
    <source>
        <dbReference type="PROSITE-ProRule" id="PRU00042"/>
    </source>
</evidence>
<dbReference type="OrthoDB" id="6365676at2759"/>
<feature type="domain" description="C2H2-type" evidence="10">
    <location>
        <begin position="33"/>
        <end position="61"/>
    </location>
</feature>
<dbReference type="Proteomes" id="UP000807353">
    <property type="component" value="Unassembled WGS sequence"/>
</dbReference>
<keyword evidence="6" id="KW-0539">Nucleus</keyword>
<dbReference type="PROSITE" id="PS50157">
    <property type="entry name" value="ZINC_FINGER_C2H2_2"/>
    <property type="match status" value="2"/>
</dbReference>
<protein>
    <recommendedName>
        <fullName evidence="13">Zinc finger protein</fullName>
    </recommendedName>
</protein>
<keyword evidence="5" id="KW-0804">Transcription</keyword>
<dbReference type="InterPro" id="IPR036864">
    <property type="entry name" value="Zn2-C6_fun-type_DNA-bd_sf"/>
</dbReference>
<evidence type="ECO:0000256" key="8">
    <source>
        <dbReference type="SAM" id="MobiDB-lite"/>
    </source>
</evidence>
<evidence type="ECO:0000313" key="11">
    <source>
        <dbReference type="EMBL" id="KAF9469140.1"/>
    </source>
</evidence>
<organism evidence="11 12">
    <name type="scientific">Collybia nuda</name>
    <dbReference type="NCBI Taxonomy" id="64659"/>
    <lineage>
        <taxon>Eukaryota</taxon>
        <taxon>Fungi</taxon>
        <taxon>Dikarya</taxon>
        <taxon>Basidiomycota</taxon>
        <taxon>Agaricomycotina</taxon>
        <taxon>Agaricomycetes</taxon>
        <taxon>Agaricomycetidae</taxon>
        <taxon>Agaricales</taxon>
        <taxon>Tricholomatineae</taxon>
        <taxon>Clitocybaceae</taxon>
        <taxon>Collybia</taxon>
    </lineage>
</organism>
<accession>A0A9P5YI94</accession>
<dbReference type="InterPro" id="IPR001138">
    <property type="entry name" value="Zn2Cys6_DnaBD"/>
</dbReference>
<dbReference type="PROSITE" id="PS50048">
    <property type="entry name" value="ZN2_CY6_FUNGAL_2"/>
    <property type="match status" value="1"/>
</dbReference>
<evidence type="ECO:0000256" key="6">
    <source>
        <dbReference type="ARBA" id="ARBA00023242"/>
    </source>
</evidence>
<evidence type="ECO:0000256" key="1">
    <source>
        <dbReference type="ARBA" id="ARBA00022723"/>
    </source>
</evidence>
<evidence type="ECO:0000256" key="3">
    <source>
        <dbReference type="ARBA" id="ARBA00022833"/>
    </source>
</evidence>
<keyword evidence="3" id="KW-0862">Zinc</keyword>
<dbReference type="SUPFAM" id="SSF57701">
    <property type="entry name" value="Zn2/Cys6 DNA-binding domain"/>
    <property type="match status" value="1"/>
</dbReference>
<dbReference type="Pfam" id="PF00096">
    <property type="entry name" value="zf-C2H2"/>
    <property type="match status" value="2"/>
</dbReference>
<dbReference type="Gene3D" id="3.30.160.60">
    <property type="entry name" value="Classic Zinc Finger"/>
    <property type="match status" value="2"/>
</dbReference>
<name>A0A9P5YI94_9AGAR</name>
<proteinExistence type="predicted"/>
<feature type="domain" description="C2H2-type" evidence="10">
    <location>
        <begin position="5"/>
        <end position="32"/>
    </location>
</feature>
<feature type="compositionally biased region" description="Low complexity" evidence="8">
    <location>
        <begin position="134"/>
        <end position="143"/>
    </location>
</feature>
<feature type="region of interest" description="Disordered" evidence="8">
    <location>
        <begin position="123"/>
        <end position="181"/>
    </location>
</feature>
<dbReference type="GO" id="GO:0008270">
    <property type="term" value="F:zinc ion binding"/>
    <property type="evidence" value="ECO:0007669"/>
    <property type="project" value="UniProtKB-KW"/>
</dbReference>
<evidence type="ECO:0000313" key="12">
    <source>
        <dbReference type="Proteomes" id="UP000807353"/>
    </source>
</evidence>
<dbReference type="InterPro" id="IPR036236">
    <property type="entry name" value="Znf_C2H2_sf"/>
</dbReference>
<feature type="compositionally biased region" description="Low complexity" evidence="8">
    <location>
        <begin position="194"/>
        <end position="224"/>
    </location>
</feature>
<keyword evidence="12" id="KW-1185">Reference proteome</keyword>
<reference evidence="11" key="1">
    <citation type="submission" date="2020-11" db="EMBL/GenBank/DDBJ databases">
        <authorList>
            <consortium name="DOE Joint Genome Institute"/>
            <person name="Ahrendt S."/>
            <person name="Riley R."/>
            <person name="Andreopoulos W."/>
            <person name="Labutti K."/>
            <person name="Pangilinan J."/>
            <person name="Ruiz-Duenas F.J."/>
            <person name="Barrasa J.M."/>
            <person name="Sanchez-Garcia M."/>
            <person name="Camarero S."/>
            <person name="Miyauchi S."/>
            <person name="Serrano A."/>
            <person name="Linde D."/>
            <person name="Babiker R."/>
            <person name="Drula E."/>
            <person name="Ayuso-Fernandez I."/>
            <person name="Pacheco R."/>
            <person name="Padilla G."/>
            <person name="Ferreira P."/>
            <person name="Barriuso J."/>
            <person name="Kellner H."/>
            <person name="Castanera R."/>
            <person name="Alfaro M."/>
            <person name="Ramirez L."/>
            <person name="Pisabarro A.G."/>
            <person name="Kuo A."/>
            <person name="Tritt A."/>
            <person name="Lipzen A."/>
            <person name="He G."/>
            <person name="Yan M."/>
            <person name="Ng V."/>
            <person name="Cullen D."/>
            <person name="Martin F."/>
            <person name="Rosso M.-N."/>
            <person name="Henrissat B."/>
            <person name="Hibbett D."/>
            <person name="Martinez A.T."/>
            <person name="Grigoriev I.V."/>
        </authorList>
    </citation>
    <scope>NUCLEOTIDE SEQUENCE</scope>
    <source>
        <strain evidence="11">CBS 247.69</strain>
    </source>
</reference>
<evidence type="ECO:0000259" key="9">
    <source>
        <dbReference type="PROSITE" id="PS50048"/>
    </source>
</evidence>
<dbReference type="PANTHER" id="PTHR47660:SF2">
    <property type="entry name" value="TRANSCRIPTION FACTOR WITH C2H2 AND ZN(2)-CYS(6) DNA BINDING DOMAIN (EUROFUNG)"/>
    <property type="match status" value="1"/>
</dbReference>
<sequence length="306" mass="33543">MGGDNKCPVCQATFTRLHHVARHMRTHTGDRPYKCRYCGDQFARSDLLSRHINKCHSNERLLPNVPWSRKKDSASASRATTSKQACDQCVQSRLPCDGCNPCVKCVQRKYFCTFVQFHRQTAPVGPGHNPRLYSGTSSISISQPTPPPSLNSHSSRLRPYTYDNHRVPVPTGSKLGVDRVTMGDSQYSNNASFSAPYPTSGPSSPSYVSPGSSSYHVSASSSKSDTIPLTANPGFTDKYRTHTDIMHQTGLGTSRTIGAGRFYEGHYVGQAYSDHAYIVGQGVEMPQAIEDLISYEDLVALGLSTT</sequence>
<dbReference type="SUPFAM" id="SSF57667">
    <property type="entry name" value="beta-beta-alpha zinc fingers"/>
    <property type="match status" value="1"/>
</dbReference>
<keyword evidence="4" id="KW-0805">Transcription regulation</keyword>
<comment type="caution">
    <text evidence="11">The sequence shown here is derived from an EMBL/GenBank/DDBJ whole genome shotgun (WGS) entry which is preliminary data.</text>
</comment>
<evidence type="ECO:0000259" key="10">
    <source>
        <dbReference type="PROSITE" id="PS50157"/>
    </source>
</evidence>
<gene>
    <name evidence="11" type="ORF">BDZ94DRAFT_358354</name>
</gene>
<evidence type="ECO:0000256" key="5">
    <source>
        <dbReference type="ARBA" id="ARBA00023163"/>
    </source>
</evidence>
<keyword evidence="2 7" id="KW-0863">Zinc-finger</keyword>
<keyword evidence="1" id="KW-0479">Metal-binding</keyword>
<dbReference type="AlphaFoldDB" id="A0A9P5YI94"/>
<dbReference type="SMART" id="SM00355">
    <property type="entry name" value="ZnF_C2H2"/>
    <property type="match status" value="2"/>
</dbReference>
<dbReference type="InterPro" id="IPR013087">
    <property type="entry name" value="Znf_C2H2_type"/>
</dbReference>
<evidence type="ECO:0000256" key="4">
    <source>
        <dbReference type="ARBA" id="ARBA00023015"/>
    </source>
</evidence>
<feature type="region of interest" description="Disordered" evidence="8">
    <location>
        <begin position="193"/>
        <end position="224"/>
    </location>
</feature>
<dbReference type="EMBL" id="MU150230">
    <property type="protein sequence ID" value="KAF9469140.1"/>
    <property type="molecule type" value="Genomic_DNA"/>
</dbReference>
<evidence type="ECO:0008006" key="13">
    <source>
        <dbReference type="Google" id="ProtNLM"/>
    </source>
</evidence>
<feature type="domain" description="Zn(2)-C6 fungal-type" evidence="9">
    <location>
        <begin position="85"/>
        <end position="114"/>
    </location>
</feature>
<dbReference type="PROSITE" id="PS00028">
    <property type="entry name" value="ZINC_FINGER_C2H2_1"/>
    <property type="match status" value="2"/>
</dbReference>
<dbReference type="PANTHER" id="PTHR47660">
    <property type="entry name" value="TRANSCRIPTION FACTOR WITH C2H2 AND ZN(2)-CYS(6) DNA BINDING DOMAIN (EUROFUNG)-RELATED-RELATED"/>
    <property type="match status" value="1"/>
</dbReference>